<gene>
    <name evidence="1" type="ORF">g.183992</name>
</gene>
<accession>A0A2S2R475</accession>
<organism evidence="1">
    <name type="scientific">Sipha flava</name>
    <name type="common">yellow sugarcane aphid</name>
    <dbReference type="NCBI Taxonomy" id="143950"/>
    <lineage>
        <taxon>Eukaryota</taxon>
        <taxon>Metazoa</taxon>
        <taxon>Ecdysozoa</taxon>
        <taxon>Arthropoda</taxon>
        <taxon>Hexapoda</taxon>
        <taxon>Insecta</taxon>
        <taxon>Pterygota</taxon>
        <taxon>Neoptera</taxon>
        <taxon>Paraneoptera</taxon>
        <taxon>Hemiptera</taxon>
        <taxon>Sternorrhyncha</taxon>
        <taxon>Aphidomorpha</taxon>
        <taxon>Aphidoidea</taxon>
        <taxon>Aphididae</taxon>
        <taxon>Sipha</taxon>
    </lineage>
</organism>
<reference evidence="1" key="1">
    <citation type="submission" date="2018-04" db="EMBL/GenBank/DDBJ databases">
        <title>Transcriptome assembly of Sipha flava.</title>
        <authorList>
            <person name="Scully E.D."/>
            <person name="Geib S.M."/>
            <person name="Palmer N.A."/>
            <person name="Koch K."/>
            <person name="Bradshaw J."/>
            <person name="Heng-Moss T."/>
            <person name="Sarath G."/>
        </authorList>
    </citation>
    <scope>NUCLEOTIDE SEQUENCE</scope>
</reference>
<dbReference type="AlphaFoldDB" id="A0A2S2R475"/>
<evidence type="ECO:0000313" key="1">
    <source>
        <dbReference type="EMBL" id="MBY84837.1"/>
    </source>
</evidence>
<protein>
    <submittedName>
        <fullName evidence="1">Uncharacterized protein</fullName>
    </submittedName>
</protein>
<dbReference type="EMBL" id="GGMS01015634">
    <property type="protein sequence ID" value="MBY84837.1"/>
    <property type="molecule type" value="Transcribed_RNA"/>
</dbReference>
<name>A0A2S2R475_9HEMI</name>
<proteinExistence type="predicted"/>
<sequence>MDTNQKRETISGDIMLSLRHHDNSFMQLVNKQVNKQISHTFFFVLNLRLPCSWKICKAADTDGWICHILKVNAFQRNRSYLDEYVQLNSVKTICVFQKY</sequence>